<evidence type="ECO:0000313" key="1">
    <source>
        <dbReference type="EMBL" id="DAG02605.1"/>
    </source>
</evidence>
<accession>A0A8S5V7D0</accession>
<organism evidence="1">
    <name type="scientific">CrAss-like virus sp. ctUXy6</name>
    <dbReference type="NCBI Taxonomy" id="2825835"/>
    <lineage>
        <taxon>Viruses</taxon>
        <taxon>Duplodnaviria</taxon>
        <taxon>Heunggongvirae</taxon>
        <taxon>Uroviricota</taxon>
        <taxon>Caudoviricetes</taxon>
        <taxon>Crassvirales</taxon>
    </lineage>
</organism>
<reference evidence="1" key="1">
    <citation type="journal article" date="2021" name="Proc. Natl. Acad. Sci. U.S.A.">
        <title>A Catalog of Tens of Thousands of Viruses from Human Metagenomes Reveals Hidden Associations with Chronic Diseases.</title>
        <authorList>
            <person name="Tisza M.J."/>
            <person name="Buck C.B."/>
        </authorList>
    </citation>
    <scope>NUCLEOTIDE SEQUENCE</scope>
    <source>
        <strain evidence="1">CtUXy6</strain>
    </source>
</reference>
<dbReference type="EMBL" id="BK016212">
    <property type="protein sequence ID" value="DAG02605.1"/>
    <property type="molecule type" value="Genomic_DNA"/>
</dbReference>
<sequence length="52" mass="6198">MCEDRPRVRTGSQEVEKTLDELFKYLINVLGYDRERAKRVIKEEVENLLNSN</sequence>
<name>A0A8S5V7D0_9CAUD</name>
<proteinExistence type="predicted"/>
<protein>
    <submittedName>
        <fullName evidence="1">Uncharacterized protein</fullName>
    </submittedName>
</protein>